<dbReference type="InterPro" id="IPR040442">
    <property type="entry name" value="Pyrv_kinase-like_dom_sf"/>
</dbReference>
<dbReference type="PANTHER" id="PTHR20881:SF0">
    <property type="entry name" value="3-METHYL-2-OXOBUTANOATE HYDROXYMETHYLTRANSFERASE"/>
    <property type="match status" value="1"/>
</dbReference>
<evidence type="ECO:0000313" key="7">
    <source>
        <dbReference type="Proteomes" id="UP001597541"/>
    </source>
</evidence>
<evidence type="ECO:0000256" key="2">
    <source>
        <dbReference type="ARBA" id="ARBA00011424"/>
    </source>
</evidence>
<reference evidence="7" key="1">
    <citation type="journal article" date="2019" name="Int. J. Syst. Evol. Microbiol.">
        <title>The Global Catalogue of Microorganisms (GCM) 10K type strain sequencing project: providing services to taxonomists for standard genome sequencing and annotation.</title>
        <authorList>
            <consortium name="The Broad Institute Genomics Platform"/>
            <consortium name="The Broad Institute Genome Sequencing Center for Infectious Disease"/>
            <person name="Wu L."/>
            <person name="Ma J."/>
        </authorList>
    </citation>
    <scope>NUCLEOTIDE SEQUENCE [LARGE SCALE GENOMIC DNA]</scope>
    <source>
        <strain evidence="7">KCTC 3950</strain>
    </source>
</reference>
<feature type="binding site" evidence="5">
    <location>
        <position position="45"/>
    </location>
    <ligand>
        <name>Mg(2+)</name>
        <dbReference type="ChEBI" id="CHEBI:18420"/>
    </ligand>
</feature>
<comment type="function">
    <text evidence="5">Catalyzes the reversible reaction in which hydroxymethyl group from 5,10-methylenetetrahydrofolate is transferred onto alpha-ketoisovalerate to form ketopantoate.</text>
</comment>
<evidence type="ECO:0000256" key="3">
    <source>
        <dbReference type="ARBA" id="ARBA00022655"/>
    </source>
</evidence>
<dbReference type="NCBIfam" id="TIGR00222">
    <property type="entry name" value="panB"/>
    <property type="match status" value="1"/>
</dbReference>
<feature type="active site" description="Proton acceptor" evidence="5">
    <location>
        <position position="183"/>
    </location>
</feature>
<accession>A0ABW5PA22</accession>
<dbReference type="PIRSF" id="PIRSF000388">
    <property type="entry name" value="Pantoate_hydroxy_MeTrfase"/>
    <property type="match status" value="1"/>
</dbReference>
<keyword evidence="5" id="KW-0963">Cytoplasm</keyword>
<name>A0ABW5PA22_9BACL</name>
<dbReference type="GO" id="GO:0003864">
    <property type="term" value="F:3-methyl-2-oxobutanoate hydroxymethyltransferase activity"/>
    <property type="evidence" value="ECO:0007669"/>
    <property type="project" value="UniProtKB-EC"/>
</dbReference>
<dbReference type="Gene3D" id="3.20.20.60">
    <property type="entry name" value="Phosphoenolpyruvate-binding domains"/>
    <property type="match status" value="1"/>
</dbReference>
<proteinExistence type="inferred from homology"/>
<feature type="binding site" evidence="5">
    <location>
        <position position="114"/>
    </location>
    <ligand>
        <name>3-methyl-2-oxobutanoate</name>
        <dbReference type="ChEBI" id="CHEBI:11851"/>
    </ligand>
</feature>
<comment type="catalytic activity">
    <reaction evidence="5">
        <text>(6R)-5,10-methylene-5,6,7,8-tetrahydrofolate + 3-methyl-2-oxobutanoate + H2O = 2-dehydropantoate + (6S)-5,6,7,8-tetrahydrofolate</text>
        <dbReference type="Rhea" id="RHEA:11824"/>
        <dbReference type="ChEBI" id="CHEBI:11561"/>
        <dbReference type="ChEBI" id="CHEBI:11851"/>
        <dbReference type="ChEBI" id="CHEBI:15377"/>
        <dbReference type="ChEBI" id="CHEBI:15636"/>
        <dbReference type="ChEBI" id="CHEBI:57453"/>
        <dbReference type="EC" id="2.1.2.11"/>
    </reaction>
</comment>
<evidence type="ECO:0000256" key="1">
    <source>
        <dbReference type="ARBA" id="ARBA00008676"/>
    </source>
</evidence>
<feature type="binding site" evidence="5">
    <location>
        <begin position="45"/>
        <end position="46"/>
    </location>
    <ligand>
        <name>3-methyl-2-oxobutanoate</name>
        <dbReference type="ChEBI" id="CHEBI:11851"/>
    </ligand>
</feature>
<keyword evidence="4 5" id="KW-0808">Transferase</keyword>
<dbReference type="NCBIfam" id="NF001452">
    <property type="entry name" value="PRK00311.1"/>
    <property type="match status" value="1"/>
</dbReference>
<feature type="binding site" evidence="5">
    <location>
        <position position="84"/>
    </location>
    <ligand>
        <name>Mg(2+)</name>
        <dbReference type="ChEBI" id="CHEBI:18420"/>
    </ligand>
</feature>
<organism evidence="6 7">
    <name type="scientific">Paenibacillus gansuensis</name>
    <dbReference type="NCBI Taxonomy" id="306542"/>
    <lineage>
        <taxon>Bacteria</taxon>
        <taxon>Bacillati</taxon>
        <taxon>Bacillota</taxon>
        <taxon>Bacilli</taxon>
        <taxon>Bacillales</taxon>
        <taxon>Paenibacillaceae</taxon>
        <taxon>Paenibacillus</taxon>
    </lineage>
</organism>
<sequence>MGKVSTAKLKQMKSDGTPIAMITAYDYPSAKLAEEAGADILLVGDSLGNVVLGYDSTIPVTIEDMIYHSRVVARAAARSFIVTDMPFLTYHGSSDAVLRQVARVMQEGHAHSVKMEGGREIAGNVETVVKAGVPVMGHLGLTPQSVHQIGGFKVQGRELAQAQQLIEDAKALEQAGVFAIVLELVTEQLARFVSEQVSVPTIGIGSGRYCDGQVLVYHDVVRYASPYRDKKFVKTYADLESIVRNGISEYVREVKERKFPDESHVFAMNEELVPHLYGTSEK</sequence>
<comment type="subunit">
    <text evidence="2 5">Homodecamer; pentamer of dimers.</text>
</comment>
<dbReference type="Proteomes" id="UP001597541">
    <property type="component" value="Unassembled WGS sequence"/>
</dbReference>
<keyword evidence="5" id="KW-0479">Metal-binding</keyword>
<dbReference type="InterPro" id="IPR003700">
    <property type="entry name" value="Pantoate_hydroxy_MeTrfase"/>
</dbReference>
<dbReference type="RefSeq" id="WP_377601250.1">
    <property type="nucleotide sequence ID" value="NZ_JBHUME010000005.1"/>
</dbReference>
<protein>
    <recommendedName>
        <fullName evidence="5">3-methyl-2-oxobutanoate hydroxymethyltransferase</fullName>
        <ecNumber evidence="5">2.1.2.11</ecNumber>
    </recommendedName>
    <alternativeName>
        <fullName evidence="5">Ketopantoate hydroxymethyltransferase</fullName>
        <shortName evidence="5">KPHMT</shortName>
    </alternativeName>
</protein>
<keyword evidence="7" id="KW-1185">Reference proteome</keyword>
<feature type="binding site" evidence="5">
    <location>
        <position position="84"/>
    </location>
    <ligand>
        <name>3-methyl-2-oxobutanoate</name>
        <dbReference type="ChEBI" id="CHEBI:11851"/>
    </ligand>
</feature>
<evidence type="ECO:0000256" key="5">
    <source>
        <dbReference type="HAMAP-Rule" id="MF_00156"/>
    </source>
</evidence>
<comment type="subcellular location">
    <subcellularLocation>
        <location evidence="5">Cytoplasm</location>
    </subcellularLocation>
</comment>
<keyword evidence="3 5" id="KW-0566">Pantothenate biosynthesis</keyword>
<dbReference type="PANTHER" id="PTHR20881">
    <property type="entry name" value="3-METHYL-2-OXOBUTANOATE HYDROXYMETHYLTRANSFERASE"/>
    <property type="match status" value="1"/>
</dbReference>
<evidence type="ECO:0000256" key="4">
    <source>
        <dbReference type="ARBA" id="ARBA00022679"/>
    </source>
</evidence>
<evidence type="ECO:0000313" key="6">
    <source>
        <dbReference type="EMBL" id="MFD2612053.1"/>
    </source>
</evidence>
<dbReference type="SUPFAM" id="SSF51621">
    <property type="entry name" value="Phosphoenolpyruvate/pyruvate domain"/>
    <property type="match status" value="1"/>
</dbReference>
<keyword evidence="5" id="KW-0460">Magnesium</keyword>
<comment type="similarity">
    <text evidence="1 5">Belongs to the PanB family.</text>
</comment>
<comment type="cofactor">
    <cofactor evidence="5">
        <name>Mg(2+)</name>
        <dbReference type="ChEBI" id="CHEBI:18420"/>
    </cofactor>
    <text evidence="5">Binds 1 Mg(2+) ion per subunit.</text>
</comment>
<dbReference type="HAMAP" id="MF_00156">
    <property type="entry name" value="PanB"/>
    <property type="match status" value="1"/>
</dbReference>
<comment type="caution">
    <text evidence="6">The sequence shown here is derived from an EMBL/GenBank/DDBJ whole genome shotgun (WGS) entry which is preliminary data.</text>
</comment>
<comment type="pathway">
    <text evidence="5">Cofactor biosynthesis; (R)-pantothenate biosynthesis; (R)-pantoate from 3-methyl-2-oxobutanoate: step 1/2.</text>
</comment>
<gene>
    <name evidence="5 6" type="primary">panB</name>
    <name evidence="6" type="ORF">ACFSUF_06385</name>
</gene>
<dbReference type="CDD" id="cd06557">
    <property type="entry name" value="KPHMT-like"/>
    <property type="match status" value="1"/>
</dbReference>
<dbReference type="InterPro" id="IPR015813">
    <property type="entry name" value="Pyrv/PenolPyrv_kinase-like_dom"/>
</dbReference>
<dbReference type="Pfam" id="PF02548">
    <property type="entry name" value="Pantoate_transf"/>
    <property type="match status" value="1"/>
</dbReference>
<dbReference type="EMBL" id="JBHUME010000005">
    <property type="protein sequence ID" value="MFD2612053.1"/>
    <property type="molecule type" value="Genomic_DNA"/>
</dbReference>
<feature type="binding site" evidence="5">
    <location>
        <position position="116"/>
    </location>
    <ligand>
        <name>Mg(2+)</name>
        <dbReference type="ChEBI" id="CHEBI:18420"/>
    </ligand>
</feature>
<dbReference type="EC" id="2.1.2.11" evidence="5"/>